<dbReference type="Gene3D" id="3.30.160.100">
    <property type="entry name" value="Ribosome hibernation promotion factor-like"/>
    <property type="match status" value="1"/>
</dbReference>
<dbReference type="Pfam" id="PF02482">
    <property type="entry name" value="Ribosomal_S30AE"/>
    <property type="match status" value="1"/>
</dbReference>
<dbReference type="CDD" id="cd00552">
    <property type="entry name" value="RaiA"/>
    <property type="match status" value="1"/>
</dbReference>
<dbReference type="GO" id="GO:0043024">
    <property type="term" value="F:ribosomal small subunit binding"/>
    <property type="evidence" value="ECO:0007669"/>
    <property type="project" value="TreeGrafter"/>
</dbReference>
<dbReference type="Gene3D" id="3.30.505.50">
    <property type="entry name" value="Sigma 54 modulation/S30EA ribosomal protein, C-terminal domain"/>
    <property type="match status" value="1"/>
</dbReference>
<keyword evidence="6" id="KW-1185">Reference proteome</keyword>
<dbReference type="InterPro" id="IPR003489">
    <property type="entry name" value="RHF/RaiA"/>
</dbReference>
<comment type="subcellular location">
    <subcellularLocation>
        <location evidence="2">Cytoplasm</location>
    </subcellularLocation>
</comment>
<dbReference type="AlphaFoldDB" id="A0A852VY40"/>
<evidence type="ECO:0000256" key="2">
    <source>
        <dbReference type="HAMAP-Rule" id="MF_00839"/>
    </source>
</evidence>
<protein>
    <recommendedName>
        <fullName evidence="2">Ribosome hibernation promoting factor</fullName>
        <shortName evidence="2">HPF</shortName>
    </recommendedName>
</protein>
<reference evidence="5 6" key="1">
    <citation type="submission" date="2020-07" db="EMBL/GenBank/DDBJ databases">
        <title>Sequencing the genomes of 1000 actinobacteria strains.</title>
        <authorList>
            <person name="Klenk H.-P."/>
        </authorList>
    </citation>
    <scope>NUCLEOTIDE SEQUENCE [LARGE SCALE GENOMIC DNA]</scope>
    <source>
        <strain evidence="5 6">DSM 26154</strain>
    </source>
</reference>
<accession>A0A852VY40</accession>
<evidence type="ECO:0000259" key="4">
    <source>
        <dbReference type="Pfam" id="PF16321"/>
    </source>
</evidence>
<comment type="similarity">
    <text evidence="2">Belongs to the HPF/YfiA ribosome-associated protein family. Long HPF subfamily.</text>
</comment>
<dbReference type="InterPro" id="IPR032528">
    <property type="entry name" value="Ribosom_S30AE_C"/>
</dbReference>
<dbReference type="GO" id="GO:0022627">
    <property type="term" value="C:cytosolic small ribosomal subunit"/>
    <property type="evidence" value="ECO:0007669"/>
    <property type="project" value="TreeGrafter"/>
</dbReference>
<evidence type="ECO:0000256" key="3">
    <source>
        <dbReference type="SAM" id="MobiDB-lite"/>
    </source>
</evidence>
<keyword evidence="1 2" id="KW-0810">Translation regulation</keyword>
<dbReference type="EMBL" id="JACCAE010000001">
    <property type="protein sequence ID" value="NYF99134.1"/>
    <property type="molecule type" value="Genomic_DNA"/>
</dbReference>
<gene>
    <name evidence="2" type="primary">hpf</name>
    <name evidence="5" type="ORF">BJY20_002526</name>
</gene>
<dbReference type="InterPro" id="IPR038416">
    <property type="entry name" value="Ribosom_S30AE_C_sf"/>
</dbReference>
<evidence type="ECO:0000313" key="5">
    <source>
        <dbReference type="EMBL" id="NYF99134.1"/>
    </source>
</evidence>
<sequence length="231" mass="25708">MEIAITGRNVNVSDRLRDYVESKLSKVPQLDPRVQRIEVMVSHEPNPRQAKVSERVEVTCRSKGPVIRAEASHDDRQAAVDLAAEKLLERLRRAHDKRNVRRGRRRTSVAAATADLTEPLALDQPAQEQEEPDQFGTIGDSPIEVREKMHESAPMNLAEAVRRMELVGHDFFLFHDVDYDRPSVVYRRRGWSYGVIHLEVQDGADGSDLGATGVDGVAIEAALAQGAGART</sequence>
<dbReference type="InterPro" id="IPR050574">
    <property type="entry name" value="HPF/YfiA_ribosome-assoc"/>
</dbReference>
<evidence type="ECO:0000256" key="1">
    <source>
        <dbReference type="ARBA" id="ARBA00022845"/>
    </source>
</evidence>
<dbReference type="InterPro" id="IPR036567">
    <property type="entry name" value="RHF-like"/>
</dbReference>
<dbReference type="NCBIfam" id="TIGR00741">
    <property type="entry name" value="yfiA"/>
    <property type="match status" value="1"/>
</dbReference>
<dbReference type="Pfam" id="PF16321">
    <property type="entry name" value="Ribosom_S30AE_C"/>
    <property type="match status" value="1"/>
</dbReference>
<feature type="region of interest" description="Disordered" evidence="3">
    <location>
        <begin position="98"/>
        <end position="140"/>
    </location>
</feature>
<keyword evidence="2" id="KW-0963">Cytoplasm</keyword>
<dbReference type="Proteomes" id="UP000554054">
    <property type="component" value="Unassembled WGS sequence"/>
</dbReference>
<proteinExistence type="inferred from homology"/>
<comment type="function">
    <text evidence="2">Required for dimerization of active 70S ribosomes into 100S ribosomes in stationary phase; 100S ribosomes are translationally inactive and sometimes present during exponential growth.</text>
</comment>
<dbReference type="SUPFAM" id="SSF69754">
    <property type="entry name" value="Ribosome binding protein Y (YfiA homologue)"/>
    <property type="match status" value="1"/>
</dbReference>
<dbReference type="PANTHER" id="PTHR33231:SF1">
    <property type="entry name" value="30S RIBOSOMAL PROTEIN"/>
    <property type="match status" value="1"/>
</dbReference>
<organism evidence="5 6">
    <name type="scientific">Janibacter cremeus</name>
    <dbReference type="NCBI Taxonomy" id="1285192"/>
    <lineage>
        <taxon>Bacteria</taxon>
        <taxon>Bacillati</taxon>
        <taxon>Actinomycetota</taxon>
        <taxon>Actinomycetes</taxon>
        <taxon>Micrococcales</taxon>
        <taxon>Intrasporangiaceae</taxon>
        <taxon>Janibacter</taxon>
    </lineage>
</organism>
<evidence type="ECO:0000313" key="6">
    <source>
        <dbReference type="Proteomes" id="UP000554054"/>
    </source>
</evidence>
<dbReference type="RefSeq" id="WP_185992599.1">
    <property type="nucleotide sequence ID" value="NZ_JACCAE010000001.1"/>
</dbReference>
<feature type="compositionally biased region" description="Basic residues" evidence="3">
    <location>
        <begin position="98"/>
        <end position="107"/>
    </location>
</feature>
<name>A0A852VY40_9MICO</name>
<comment type="caution">
    <text evidence="5">The sequence shown here is derived from an EMBL/GenBank/DDBJ whole genome shotgun (WGS) entry which is preliminary data.</text>
</comment>
<dbReference type="GO" id="GO:0045900">
    <property type="term" value="P:negative regulation of translational elongation"/>
    <property type="evidence" value="ECO:0007669"/>
    <property type="project" value="TreeGrafter"/>
</dbReference>
<comment type="subunit">
    <text evidence="2">Interacts with 100S ribosomes.</text>
</comment>
<dbReference type="PANTHER" id="PTHR33231">
    <property type="entry name" value="30S RIBOSOMAL PROTEIN"/>
    <property type="match status" value="1"/>
</dbReference>
<feature type="domain" description="Sigma 54 modulation/S30EA ribosomal protein C-terminal" evidence="4">
    <location>
        <begin position="145"/>
        <end position="195"/>
    </location>
</feature>
<feature type="compositionally biased region" description="Low complexity" evidence="3">
    <location>
        <begin position="108"/>
        <end position="127"/>
    </location>
</feature>
<dbReference type="HAMAP" id="MF_00839">
    <property type="entry name" value="HPF"/>
    <property type="match status" value="1"/>
</dbReference>
<dbReference type="InterPro" id="IPR034694">
    <property type="entry name" value="HPF_long/plastid"/>
</dbReference>